<dbReference type="GO" id="GO:0016705">
    <property type="term" value="F:oxidoreductase activity, acting on paired donors, with incorporation or reduction of molecular oxygen"/>
    <property type="evidence" value="ECO:0007669"/>
    <property type="project" value="InterPro"/>
</dbReference>
<name>A0A5B2WNK3_9PSEU</name>
<organism evidence="3 4">
    <name type="scientific">Solihabitans fulvus</name>
    <dbReference type="NCBI Taxonomy" id="1892852"/>
    <lineage>
        <taxon>Bacteria</taxon>
        <taxon>Bacillati</taxon>
        <taxon>Actinomycetota</taxon>
        <taxon>Actinomycetes</taxon>
        <taxon>Pseudonocardiales</taxon>
        <taxon>Pseudonocardiaceae</taxon>
        <taxon>Solihabitans</taxon>
    </lineage>
</organism>
<dbReference type="PANTHER" id="PTHR46696">
    <property type="entry name" value="P450, PUTATIVE (EUROFUNG)-RELATED"/>
    <property type="match status" value="1"/>
</dbReference>
<dbReference type="InterPro" id="IPR001128">
    <property type="entry name" value="Cyt_P450"/>
</dbReference>
<evidence type="ECO:0000256" key="2">
    <source>
        <dbReference type="RuleBase" id="RU000461"/>
    </source>
</evidence>
<dbReference type="Gene3D" id="1.10.630.10">
    <property type="entry name" value="Cytochrome P450"/>
    <property type="match status" value="1"/>
</dbReference>
<dbReference type="PRINTS" id="PR00385">
    <property type="entry name" value="P450"/>
</dbReference>
<dbReference type="GO" id="GO:0020037">
    <property type="term" value="F:heme binding"/>
    <property type="evidence" value="ECO:0007669"/>
    <property type="project" value="InterPro"/>
</dbReference>
<reference evidence="3 4" key="1">
    <citation type="submission" date="2019-09" db="EMBL/GenBank/DDBJ databases">
        <title>Goodfellowia gen. nov., a new genus of the Pseudonocardineae related to Actinoalloteichus, containing Goodfellowia coeruleoviolacea gen. nov., comb. nov. gen. nov., comb. nov.</title>
        <authorList>
            <person name="Labeda D."/>
        </authorList>
    </citation>
    <scope>NUCLEOTIDE SEQUENCE [LARGE SCALE GENOMIC DNA]</scope>
    <source>
        <strain evidence="3 4">AN110305</strain>
    </source>
</reference>
<keyword evidence="2" id="KW-0503">Monooxygenase</keyword>
<dbReference type="SUPFAM" id="SSF48264">
    <property type="entry name" value="Cytochrome P450"/>
    <property type="match status" value="1"/>
</dbReference>
<evidence type="ECO:0000256" key="1">
    <source>
        <dbReference type="ARBA" id="ARBA00010617"/>
    </source>
</evidence>
<gene>
    <name evidence="3" type="ORF">F0L68_35545</name>
</gene>
<dbReference type="AlphaFoldDB" id="A0A5B2WNK3"/>
<proteinExistence type="inferred from homology"/>
<evidence type="ECO:0000313" key="4">
    <source>
        <dbReference type="Proteomes" id="UP000323454"/>
    </source>
</evidence>
<dbReference type="Proteomes" id="UP000323454">
    <property type="component" value="Unassembled WGS sequence"/>
</dbReference>
<comment type="similarity">
    <text evidence="1 2">Belongs to the cytochrome P450 family.</text>
</comment>
<dbReference type="PROSITE" id="PS00086">
    <property type="entry name" value="CYTOCHROME_P450"/>
    <property type="match status" value="1"/>
</dbReference>
<dbReference type="InterPro" id="IPR002397">
    <property type="entry name" value="Cyt_P450_B"/>
</dbReference>
<dbReference type="InterPro" id="IPR017972">
    <property type="entry name" value="Cyt_P450_CS"/>
</dbReference>
<evidence type="ECO:0000313" key="3">
    <source>
        <dbReference type="EMBL" id="KAA2252370.1"/>
    </source>
</evidence>
<protein>
    <submittedName>
        <fullName evidence="3">Cytochrome P450</fullName>
    </submittedName>
</protein>
<keyword evidence="2" id="KW-0408">Iron</keyword>
<dbReference type="GO" id="GO:0004497">
    <property type="term" value="F:monooxygenase activity"/>
    <property type="evidence" value="ECO:0007669"/>
    <property type="project" value="UniProtKB-KW"/>
</dbReference>
<accession>A0A5B2WNK3</accession>
<dbReference type="InterPro" id="IPR036396">
    <property type="entry name" value="Cyt_P450_sf"/>
</dbReference>
<sequence>MPLVLWAAASPANAELAARVAGLTSSGCHATSTCLPVPGSPHTRENRPRRSTMQVRSWSRSAGHDLTSACRPTDLDRGATRMTANQFDHLDPGLAPVMNEVFAAFRSNCPVAHSDRHGGFWSAFSHGAVRSTALDTRGFSSAAGIAIPPVTQDVVMAPMQYDPPEHAAFRAIIQKHFTRAAVAKHEAALRELVGRRLSALAAEGGADLVSEFAAVIPPIAFAEVMGLPHEDAQLFVSWTNELFAAAVMGDLAGQQRTFGIIASYLQTEIDRQRRAGADTVTTAIADGRLDGDGRALTQGEQLGMILLLVLAGHETTVAGIATMLYCLATVDGLREKVVERPDLIGKMVDESLRFESPVIGIARTVGQDAELAGQSLHAGERVLMVLSSANRDPEVFDRPDEFVCPRDRNPHLTFGTGVHRCVGEHLSLLEMRVVAEEVLRLVPDFTLVEGHRPRWVPGRLVRSLDSLPVTFER</sequence>
<dbReference type="EMBL" id="VUOB01000075">
    <property type="protein sequence ID" value="KAA2252370.1"/>
    <property type="molecule type" value="Genomic_DNA"/>
</dbReference>
<dbReference type="PRINTS" id="PR00359">
    <property type="entry name" value="BP450"/>
</dbReference>
<reference evidence="3 4" key="2">
    <citation type="submission" date="2019-09" db="EMBL/GenBank/DDBJ databases">
        <authorList>
            <person name="Jin C."/>
        </authorList>
    </citation>
    <scope>NUCLEOTIDE SEQUENCE [LARGE SCALE GENOMIC DNA]</scope>
    <source>
        <strain evidence="3 4">AN110305</strain>
    </source>
</reference>
<dbReference type="PANTHER" id="PTHR46696:SF6">
    <property type="entry name" value="P450, PUTATIVE (EUROFUNG)-RELATED"/>
    <property type="match status" value="1"/>
</dbReference>
<keyword evidence="2" id="KW-0349">Heme</keyword>
<keyword evidence="2" id="KW-0479">Metal-binding</keyword>
<keyword evidence="4" id="KW-1185">Reference proteome</keyword>
<dbReference type="Pfam" id="PF00067">
    <property type="entry name" value="p450"/>
    <property type="match status" value="1"/>
</dbReference>
<keyword evidence="2" id="KW-0560">Oxidoreductase</keyword>
<comment type="caution">
    <text evidence="3">The sequence shown here is derived from an EMBL/GenBank/DDBJ whole genome shotgun (WGS) entry which is preliminary data.</text>
</comment>
<dbReference type="OrthoDB" id="3209493at2"/>
<dbReference type="GO" id="GO:0005506">
    <property type="term" value="F:iron ion binding"/>
    <property type="evidence" value="ECO:0007669"/>
    <property type="project" value="InterPro"/>
</dbReference>